<keyword evidence="2" id="KW-1185">Reference proteome</keyword>
<comment type="caution">
    <text evidence="1">The sequence shown here is derived from an EMBL/GenBank/DDBJ whole genome shotgun (WGS) entry which is preliminary data.</text>
</comment>
<dbReference type="RefSeq" id="XP_040740794.1">
    <property type="nucleotide sequence ID" value="XM_040888469.1"/>
</dbReference>
<dbReference type="Proteomes" id="UP000193922">
    <property type="component" value="Unassembled WGS sequence"/>
</dbReference>
<accession>A0A1Y1W0L4</accession>
<evidence type="ECO:0000313" key="2">
    <source>
        <dbReference type="Proteomes" id="UP000193922"/>
    </source>
</evidence>
<evidence type="ECO:0000313" key="1">
    <source>
        <dbReference type="EMBL" id="ORX66835.1"/>
    </source>
</evidence>
<dbReference type="GeneID" id="63805117"/>
<organism evidence="1 2">
    <name type="scientific">Linderina pennispora</name>
    <dbReference type="NCBI Taxonomy" id="61395"/>
    <lineage>
        <taxon>Eukaryota</taxon>
        <taxon>Fungi</taxon>
        <taxon>Fungi incertae sedis</taxon>
        <taxon>Zoopagomycota</taxon>
        <taxon>Kickxellomycotina</taxon>
        <taxon>Kickxellomycetes</taxon>
        <taxon>Kickxellales</taxon>
        <taxon>Kickxellaceae</taxon>
        <taxon>Linderina</taxon>
    </lineage>
</organism>
<proteinExistence type="predicted"/>
<gene>
    <name evidence="1" type="ORF">DL89DRAFT_269891</name>
</gene>
<name>A0A1Y1W0L4_9FUNG</name>
<dbReference type="AlphaFoldDB" id="A0A1Y1W0L4"/>
<protein>
    <submittedName>
        <fullName evidence="1">Uncharacterized protein</fullName>
    </submittedName>
</protein>
<reference evidence="1 2" key="1">
    <citation type="submission" date="2016-07" db="EMBL/GenBank/DDBJ databases">
        <title>Pervasive Adenine N6-methylation of Active Genes in Fungi.</title>
        <authorList>
            <consortium name="DOE Joint Genome Institute"/>
            <person name="Mondo S.J."/>
            <person name="Dannebaum R.O."/>
            <person name="Kuo R.C."/>
            <person name="Labutti K."/>
            <person name="Haridas S."/>
            <person name="Kuo A."/>
            <person name="Salamov A."/>
            <person name="Ahrendt S.R."/>
            <person name="Lipzen A."/>
            <person name="Sullivan W."/>
            <person name="Andreopoulos W.B."/>
            <person name="Clum A."/>
            <person name="Lindquist E."/>
            <person name="Daum C."/>
            <person name="Ramamoorthy G.K."/>
            <person name="Gryganskyi A."/>
            <person name="Culley D."/>
            <person name="Magnuson J.K."/>
            <person name="James T.Y."/>
            <person name="O'Malley M.A."/>
            <person name="Stajich J.E."/>
            <person name="Spatafora J.W."/>
            <person name="Visel A."/>
            <person name="Grigoriev I.V."/>
        </authorList>
    </citation>
    <scope>NUCLEOTIDE SEQUENCE [LARGE SCALE GENOMIC DNA]</scope>
    <source>
        <strain evidence="1 2">ATCC 12442</strain>
    </source>
</reference>
<sequence>MQLTNIQYECVKNAWNGNLSNIEDRILSIGGSDDVTKEQLDALSEVVEGDDDDRYNVISNPTKPSCFRPQ</sequence>
<dbReference type="EMBL" id="MCFD01000014">
    <property type="protein sequence ID" value="ORX66835.1"/>
    <property type="molecule type" value="Genomic_DNA"/>
</dbReference>